<dbReference type="RefSeq" id="WP_234866945.1">
    <property type="nucleotide sequence ID" value="NZ_JAKEVY010000004.1"/>
</dbReference>
<name>A0ABS9BJW2_9BACT</name>
<feature type="signal peptide" evidence="1">
    <location>
        <begin position="1"/>
        <end position="21"/>
    </location>
</feature>
<feature type="chain" id="PRO_5047174367" evidence="1">
    <location>
        <begin position="22"/>
        <end position="141"/>
    </location>
</feature>
<dbReference type="Gene3D" id="2.60.40.1120">
    <property type="entry name" value="Carboxypeptidase-like, regulatory domain"/>
    <property type="match status" value="1"/>
</dbReference>
<keyword evidence="1" id="KW-0732">Signal</keyword>
<evidence type="ECO:0000313" key="3">
    <source>
        <dbReference type="Proteomes" id="UP001200145"/>
    </source>
</evidence>
<gene>
    <name evidence="2" type="ORF">L0U88_15240</name>
</gene>
<dbReference type="Pfam" id="PF13620">
    <property type="entry name" value="CarboxypepD_reg"/>
    <property type="match status" value="1"/>
</dbReference>
<dbReference type="Proteomes" id="UP001200145">
    <property type="component" value="Unassembled WGS sequence"/>
</dbReference>
<dbReference type="SUPFAM" id="SSF49464">
    <property type="entry name" value="Carboxypeptidase regulatory domain-like"/>
    <property type="match status" value="1"/>
</dbReference>
<protein>
    <submittedName>
        <fullName evidence="2">Carboxypeptidase-like regulatory domain-containing protein</fullName>
    </submittedName>
</protein>
<comment type="caution">
    <text evidence="2">The sequence shown here is derived from an EMBL/GenBank/DDBJ whole genome shotgun (WGS) entry which is preliminary data.</text>
</comment>
<accession>A0ABS9BJW2</accession>
<keyword evidence="3" id="KW-1185">Reference proteome</keyword>
<dbReference type="InterPro" id="IPR008969">
    <property type="entry name" value="CarboxyPept-like_regulatory"/>
</dbReference>
<evidence type="ECO:0000256" key="1">
    <source>
        <dbReference type="SAM" id="SignalP"/>
    </source>
</evidence>
<reference evidence="2 3" key="1">
    <citation type="submission" date="2022-01" db="EMBL/GenBank/DDBJ databases">
        <title>Flavihumibacter sp. nov., isolated from sediment of a river.</title>
        <authorList>
            <person name="Liu H."/>
        </authorList>
    </citation>
    <scope>NUCLEOTIDE SEQUENCE [LARGE SCALE GENOMIC DNA]</scope>
    <source>
        <strain evidence="2 3">RY-1</strain>
    </source>
</reference>
<organism evidence="2 3">
    <name type="scientific">Flavihumibacter fluminis</name>
    <dbReference type="NCBI Taxonomy" id="2909236"/>
    <lineage>
        <taxon>Bacteria</taxon>
        <taxon>Pseudomonadati</taxon>
        <taxon>Bacteroidota</taxon>
        <taxon>Chitinophagia</taxon>
        <taxon>Chitinophagales</taxon>
        <taxon>Chitinophagaceae</taxon>
        <taxon>Flavihumibacter</taxon>
    </lineage>
</organism>
<proteinExistence type="predicted"/>
<sequence>MKLFNALLISASLLASGATFANNGTTPKPGSELPKEDATVHGYVVDATTKKPVAGVTVSASHQKKNFKKEVSTDASGYFKLDDMPSGEVLIYFDKKGYRMLKKSPLVLKDKTVTKLTIDLREEEMDTVYEHPVLRLIDGIF</sequence>
<evidence type="ECO:0000313" key="2">
    <source>
        <dbReference type="EMBL" id="MCF1715993.1"/>
    </source>
</evidence>
<dbReference type="EMBL" id="JAKEVY010000004">
    <property type="protein sequence ID" value="MCF1715993.1"/>
    <property type="molecule type" value="Genomic_DNA"/>
</dbReference>